<dbReference type="RefSeq" id="WP_041039003.1">
    <property type="nucleotide sequence ID" value="NZ_JXSL01000001.1"/>
</dbReference>
<dbReference type="Pfam" id="PF01627">
    <property type="entry name" value="Hpt"/>
    <property type="match status" value="1"/>
</dbReference>
<evidence type="ECO:0000259" key="4">
    <source>
        <dbReference type="PROSITE" id="PS50110"/>
    </source>
</evidence>
<dbReference type="SUPFAM" id="SSF47226">
    <property type="entry name" value="Histidine-containing phosphotransfer domain, HPT domain"/>
    <property type="match status" value="1"/>
</dbReference>
<accession>A0A0C2Z0A4</accession>
<dbReference type="Gene3D" id="3.40.50.2300">
    <property type="match status" value="1"/>
</dbReference>
<protein>
    <submittedName>
        <fullName evidence="6">Hydroxypyruvate isomerase</fullName>
    </submittedName>
</protein>
<dbReference type="InterPro" id="IPR008207">
    <property type="entry name" value="Sig_transdc_His_kin_Hpt_dom"/>
</dbReference>
<evidence type="ECO:0000313" key="7">
    <source>
        <dbReference type="Proteomes" id="UP000031971"/>
    </source>
</evidence>
<evidence type="ECO:0000313" key="6">
    <source>
        <dbReference type="EMBL" id="KIM00789.1"/>
    </source>
</evidence>
<dbReference type="STRING" id="272627.CCC_02564"/>
<name>A0A0C2Z0A4_PARME</name>
<dbReference type="Gene3D" id="1.20.120.160">
    <property type="entry name" value="HPT domain"/>
    <property type="match status" value="1"/>
</dbReference>
<dbReference type="InterPro" id="IPR036641">
    <property type="entry name" value="HPT_dom_sf"/>
</dbReference>
<keyword evidence="7" id="KW-1185">Reference proteome</keyword>
<comment type="caution">
    <text evidence="3">Lacks conserved residue(s) required for the propagation of feature annotation.</text>
</comment>
<dbReference type="PROSITE" id="PS50894">
    <property type="entry name" value="HPT"/>
    <property type="match status" value="1"/>
</dbReference>
<dbReference type="AlphaFoldDB" id="A0A0C2Z0A4"/>
<dbReference type="EMBL" id="JXSL01000001">
    <property type="protein sequence ID" value="KIM00789.1"/>
    <property type="molecule type" value="Genomic_DNA"/>
</dbReference>
<evidence type="ECO:0000256" key="2">
    <source>
        <dbReference type="ARBA" id="ARBA00023012"/>
    </source>
</evidence>
<proteinExistence type="predicted"/>
<dbReference type="InterPro" id="IPR011006">
    <property type="entry name" value="CheY-like_superfamily"/>
</dbReference>
<feature type="domain" description="HPt" evidence="5">
    <location>
        <begin position="9"/>
        <end position="111"/>
    </location>
</feature>
<evidence type="ECO:0000256" key="3">
    <source>
        <dbReference type="PROSITE-ProRule" id="PRU00169"/>
    </source>
</evidence>
<keyword evidence="6" id="KW-0413">Isomerase</keyword>
<dbReference type="Proteomes" id="UP000031971">
    <property type="component" value="Unassembled WGS sequence"/>
</dbReference>
<dbReference type="SUPFAM" id="SSF52172">
    <property type="entry name" value="CheY-like"/>
    <property type="match status" value="1"/>
</dbReference>
<dbReference type="InterPro" id="IPR001789">
    <property type="entry name" value="Sig_transdc_resp-reg_receiver"/>
</dbReference>
<sequence>MSRESGHDQFAVFDEIRDEFFDDAMERLRALEFVLDNGSHGRITRSELIGSFRRLALYLRGQAAGFGLNALCAVAHKLDEYLADAPETLPPRIWADLETYIDELSKQIGGRGTEIQPDFSRLPQKLASTLDDIEIRRIEVMLVAPHGAQSHFVERELRQCGYRTSVVPDTVLALSMVVQTKPDLIIISAVMPGLDGIDLAIGLSAMPSTRNIAIAVITSLDRDAGVLTLLPKKVPVIFKGPNFADDLFKALDSLFMI</sequence>
<comment type="caution">
    <text evidence="6">The sequence shown here is derived from an EMBL/GenBank/DDBJ whole genome shotgun (WGS) entry which is preliminary data.</text>
</comment>
<dbReference type="OrthoDB" id="8439620at2"/>
<reference evidence="6 7" key="1">
    <citation type="submission" date="2015-01" db="EMBL/GenBank/DDBJ databases">
        <title>Genome Sequence of Magnetospirillum magnetotacticum Strain MS-1.</title>
        <authorList>
            <person name="Marinov G.K."/>
            <person name="Smalley M.D."/>
            <person name="DeSalvo G."/>
        </authorList>
    </citation>
    <scope>NUCLEOTIDE SEQUENCE [LARGE SCALE GENOMIC DNA]</scope>
    <source>
        <strain evidence="6 7">MS-1</strain>
    </source>
</reference>
<dbReference type="PANTHER" id="PTHR44591:SF3">
    <property type="entry name" value="RESPONSE REGULATORY DOMAIN-CONTAINING PROTEIN"/>
    <property type="match status" value="1"/>
</dbReference>
<keyword evidence="6" id="KW-0670">Pyruvate</keyword>
<dbReference type="PANTHER" id="PTHR44591">
    <property type="entry name" value="STRESS RESPONSE REGULATOR PROTEIN 1"/>
    <property type="match status" value="1"/>
</dbReference>
<dbReference type="InterPro" id="IPR050595">
    <property type="entry name" value="Bact_response_regulator"/>
</dbReference>
<dbReference type="GO" id="GO:0004672">
    <property type="term" value="F:protein kinase activity"/>
    <property type="evidence" value="ECO:0007669"/>
    <property type="project" value="UniProtKB-ARBA"/>
</dbReference>
<keyword evidence="2" id="KW-0902">Two-component regulatory system</keyword>
<gene>
    <name evidence="6" type="ORF">CCC_02564</name>
</gene>
<keyword evidence="1" id="KW-0597">Phosphoprotein</keyword>
<dbReference type="PROSITE" id="PS50110">
    <property type="entry name" value="RESPONSE_REGULATORY"/>
    <property type="match status" value="1"/>
</dbReference>
<dbReference type="GO" id="GO:0016853">
    <property type="term" value="F:isomerase activity"/>
    <property type="evidence" value="ECO:0007669"/>
    <property type="project" value="UniProtKB-KW"/>
</dbReference>
<feature type="domain" description="Response regulatory" evidence="4">
    <location>
        <begin position="139"/>
        <end position="257"/>
    </location>
</feature>
<dbReference type="GO" id="GO:0000160">
    <property type="term" value="P:phosphorelay signal transduction system"/>
    <property type="evidence" value="ECO:0007669"/>
    <property type="project" value="UniProtKB-KW"/>
</dbReference>
<evidence type="ECO:0000259" key="5">
    <source>
        <dbReference type="PROSITE" id="PS50894"/>
    </source>
</evidence>
<evidence type="ECO:0000256" key="1">
    <source>
        <dbReference type="ARBA" id="ARBA00022553"/>
    </source>
</evidence>
<organism evidence="6 7">
    <name type="scientific">Paramagnetospirillum magnetotacticum MS-1</name>
    <dbReference type="NCBI Taxonomy" id="272627"/>
    <lineage>
        <taxon>Bacteria</taxon>
        <taxon>Pseudomonadati</taxon>
        <taxon>Pseudomonadota</taxon>
        <taxon>Alphaproteobacteria</taxon>
        <taxon>Rhodospirillales</taxon>
        <taxon>Magnetospirillaceae</taxon>
        <taxon>Paramagnetospirillum</taxon>
    </lineage>
</organism>